<feature type="region of interest" description="Disordered" evidence="6">
    <location>
        <begin position="47"/>
        <end position="69"/>
    </location>
</feature>
<feature type="compositionally biased region" description="Basic and acidic residues" evidence="6">
    <location>
        <begin position="516"/>
        <end position="528"/>
    </location>
</feature>
<evidence type="ECO:0000259" key="8">
    <source>
        <dbReference type="Pfam" id="PF25954"/>
    </source>
</evidence>
<evidence type="ECO:0000256" key="2">
    <source>
        <dbReference type="ARBA" id="ARBA00022692"/>
    </source>
</evidence>
<evidence type="ECO:0000313" key="10">
    <source>
        <dbReference type="Proteomes" id="UP000324233"/>
    </source>
</evidence>
<keyword evidence="5" id="KW-0175">Coiled coil</keyword>
<feature type="domain" description="CusB-like beta-barrel" evidence="8">
    <location>
        <begin position="410"/>
        <end position="451"/>
    </location>
</feature>
<accession>A0A5B9W8P7</accession>
<dbReference type="PANTHER" id="PTHR30386">
    <property type="entry name" value="MEMBRANE FUSION SUBUNIT OF EMRAB-TOLC MULTIDRUG EFFLUX PUMP"/>
    <property type="match status" value="1"/>
</dbReference>
<feature type="region of interest" description="Disordered" evidence="6">
    <location>
        <begin position="1"/>
        <end position="30"/>
    </location>
</feature>
<proteinExistence type="predicted"/>
<evidence type="ECO:0000256" key="1">
    <source>
        <dbReference type="ARBA" id="ARBA00004167"/>
    </source>
</evidence>
<evidence type="ECO:0000256" key="5">
    <source>
        <dbReference type="SAM" id="Coils"/>
    </source>
</evidence>
<dbReference type="Proteomes" id="UP000324233">
    <property type="component" value="Chromosome"/>
</dbReference>
<evidence type="ECO:0000256" key="3">
    <source>
        <dbReference type="ARBA" id="ARBA00022989"/>
    </source>
</evidence>
<comment type="subcellular location">
    <subcellularLocation>
        <location evidence="1">Membrane</location>
        <topology evidence="1">Single-pass membrane protein</topology>
    </subcellularLocation>
</comment>
<name>A0A5B9W8P7_9BACT</name>
<evidence type="ECO:0000256" key="6">
    <source>
        <dbReference type="SAM" id="MobiDB-lite"/>
    </source>
</evidence>
<keyword evidence="2 7" id="KW-0812">Transmembrane</keyword>
<dbReference type="Gene3D" id="2.40.50.100">
    <property type="match status" value="1"/>
</dbReference>
<dbReference type="Pfam" id="PF25954">
    <property type="entry name" value="Beta-barrel_RND_2"/>
    <property type="match status" value="1"/>
</dbReference>
<sequence length="550" mass="60064">MATTNGSASGVDEGHEIVARNGHATEDWGGARFPVDSQFVVDTKGTRTVGEEHSADADPDAAARAQEKKDRRRRRVRTLIILLVLGLVVGAGLYFGVPMVREALRTVSTDDAFVAGHITNVSPRVEDLVTEVLVEENDRVEPGMILVRLDREPFEIRVQQAESNLEQARANLVNATAQVRAQLARARAAYYQRQNAQERLRQQVATLHARFATLRARESSFRLAELDQRRIEALVRRGSATQSELDTQNNRLDVNREEMREAREQVQEARALLGLRPNYEHPLDLPPDLEVNQSAVQSAVSDIATSLAEIGISIDPNDAAQARAFQDFIRPKGDKAAGEGVESLLDQAPGVRVARAAVGVAEKGLADARLRLSYTEIRAEVAGHVQDRTVNPGNRVQPGQTLLSIRPDYVWIEANYKETQLRYIRIGMPVDVEVDAYPGRVFRARVAGFSPGTGLAGSLLPPENATGNYIKVTQRLPVRIELAEPNPADTPLFVGLSVVPKVRFEESPSGPGAGQRLHEADVRSRPSRGEGPAGRYNGDGEGPSPEGGPS</sequence>
<gene>
    <name evidence="9" type="primary">emrK</name>
    <name evidence="9" type="ORF">OJF2_52190</name>
</gene>
<protein>
    <submittedName>
        <fullName evidence="9">Putative multidrug resistance protein EmrK</fullName>
    </submittedName>
</protein>
<dbReference type="RefSeq" id="WP_168222040.1">
    <property type="nucleotide sequence ID" value="NZ_CP042997.1"/>
</dbReference>
<keyword evidence="4 7" id="KW-0472">Membrane</keyword>
<dbReference type="KEGG" id="agv:OJF2_52190"/>
<dbReference type="EMBL" id="CP042997">
    <property type="protein sequence ID" value="QEH36634.1"/>
    <property type="molecule type" value="Genomic_DNA"/>
</dbReference>
<dbReference type="GO" id="GO:0055085">
    <property type="term" value="P:transmembrane transport"/>
    <property type="evidence" value="ECO:0007669"/>
    <property type="project" value="InterPro"/>
</dbReference>
<dbReference type="Gene3D" id="1.10.287.470">
    <property type="entry name" value="Helix hairpin bin"/>
    <property type="match status" value="1"/>
</dbReference>
<dbReference type="PANTHER" id="PTHR30386:SF26">
    <property type="entry name" value="TRANSPORT PROTEIN COMB"/>
    <property type="match status" value="1"/>
</dbReference>
<dbReference type="Gene3D" id="2.40.30.170">
    <property type="match status" value="1"/>
</dbReference>
<feature type="coiled-coil region" evidence="5">
    <location>
        <begin position="151"/>
        <end position="185"/>
    </location>
</feature>
<reference evidence="9 10" key="1">
    <citation type="submission" date="2019-08" db="EMBL/GenBank/DDBJ databases">
        <title>Deep-cultivation of Planctomycetes and their phenomic and genomic characterization uncovers novel biology.</title>
        <authorList>
            <person name="Wiegand S."/>
            <person name="Jogler M."/>
            <person name="Boedeker C."/>
            <person name="Pinto D."/>
            <person name="Vollmers J."/>
            <person name="Rivas-Marin E."/>
            <person name="Kohn T."/>
            <person name="Peeters S.H."/>
            <person name="Heuer A."/>
            <person name="Rast P."/>
            <person name="Oberbeckmann S."/>
            <person name="Bunk B."/>
            <person name="Jeske O."/>
            <person name="Meyerdierks A."/>
            <person name="Storesund J.E."/>
            <person name="Kallscheuer N."/>
            <person name="Luecker S."/>
            <person name="Lage O.M."/>
            <person name="Pohl T."/>
            <person name="Merkel B.J."/>
            <person name="Hornburger P."/>
            <person name="Mueller R.-W."/>
            <person name="Bruemmer F."/>
            <person name="Labrenz M."/>
            <person name="Spormann A.M."/>
            <person name="Op den Camp H."/>
            <person name="Overmann J."/>
            <person name="Amann R."/>
            <person name="Jetten M.S.M."/>
            <person name="Mascher T."/>
            <person name="Medema M.H."/>
            <person name="Devos D.P."/>
            <person name="Kaster A.-K."/>
            <person name="Ovreas L."/>
            <person name="Rohde M."/>
            <person name="Galperin M.Y."/>
            <person name="Jogler C."/>
        </authorList>
    </citation>
    <scope>NUCLEOTIDE SEQUENCE [LARGE SCALE GENOMIC DNA]</scope>
    <source>
        <strain evidence="9 10">OJF2</strain>
    </source>
</reference>
<feature type="region of interest" description="Disordered" evidence="6">
    <location>
        <begin position="505"/>
        <end position="550"/>
    </location>
</feature>
<keyword evidence="10" id="KW-1185">Reference proteome</keyword>
<dbReference type="InterPro" id="IPR050739">
    <property type="entry name" value="MFP"/>
</dbReference>
<dbReference type="GO" id="GO:0016020">
    <property type="term" value="C:membrane"/>
    <property type="evidence" value="ECO:0007669"/>
    <property type="project" value="UniProtKB-SubCell"/>
</dbReference>
<dbReference type="AlphaFoldDB" id="A0A5B9W8P7"/>
<feature type="transmembrane region" description="Helical" evidence="7">
    <location>
        <begin position="78"/>
        <end position="97"/>
    </location>
</feature>
<evidence type="ECO:0000313" key="9">
    <source>
        <dbReference type="EMBL" id="QEH36634.1"/>
    </source>
</evidence>
<dbReference type="SUPFAM" id="SSF111369">
    <property type="entry name" value="HlyD-like secretion proteins"/>
    <property type="match status" value="2"/>
</dbReference>
<dbReference type="InterPro" id="IPR058792">
    <property type="entry name" value="Beta-barrel_RND_2"/>
</dbReference>
<dbReference type="PRINTS" id="PR01490">
    <property type="entry name" value="RTXTOXIND"/>
</dbReference>
<evidence type="ECO:0000256" key="4">
    <source>
        <dbReference type="ARBA" id="ARBA00023136"/>
    </source>
</evidence>
<feature type="compositionally biased region" description="Basic and acidic residues" evidence="6">
    <location>
        <begin position="12"/>
        <end position="26"/>
    </location>
</feature>
<evidence type="ECO:0000256" key="7">
    <source>
        <dbReference type="SAM" id="Phobius"/>
    </source>
</evidence>
<keyword evidence="3 7" id="KW-1133">Transmembrane helix</keyword>
<feature type="coiled-coil region" evidence="5">
    <location>
        <begin position="245"/>
        <end position="272"/>
    </location>
</feature>
<organism evidence="9 10">
    <name type="scientific">Aquisphaera giovannonii</name>
    <dbReference type="NCBI Taxonomy" id="406548"/>
    <lineage>
        <taxon>Bacteria</taxon>
        <taxon>Pseudomonadati</taxon>
        <taxon>Planctomycetota</taxon>
        <taxon>Planctomycetia</taxon>
        <taxon>Isosphaerales</taxon>
        <taxon>Isosphaeraceae</taxon>
        <taxon>Aquisphaera</taxon>
    </lineage>
</organism>